<dbReference type="KEGG" id="spha:D3Y57_09495"/>
<organism evidence="1 2">
    <name type="scientific">Sphingomonas paeninsulae</name>
    <dbReference type="NCBI Taxonomy" id="2319844"/>
    <lineage>
        <taxon>Bacteria</taxon>
        <taxon>Pseudomonadati</taxon>
        <taxon>Pseudomonadota</taxon>
        <taxon>Alphaproteobacteria</taxon>
        <taxon>Sphingomonadales</taxon>
        <taxon>Sphingomonadaceae</taxon>
        <taxon>Sphingomonas</taxon>
    </lineage>
</organism>
<evidence type="ECO:0000313" key="1">
    <source>
        <dbReference type="EMBL" id="AYJ86157.1"/>
    </source>
</evidence>
<dbReference type="EMBL" id="CP032829">
    <property type="protein sequence ID" value="AYJ86157.1"/>
    <property type="molecule type" value="Genomic_DNA"/>
</dbReference>
<dbReference type="Proteomes" id="UP000276254">
    <property type="component" value="Chromosome"/>
</dbReference>
<evidence type="ECO:0000313" key="2">
    <source>
        <dbReference type="Proteomes" id="UP000276254"/>
    </source>
</evidence>
<protein>
    <submittedName>
        <fullName evidence="1">Uncharacterized protein</fullName>
    </submittedName>
</protein>
<accession>A0A494T9V0</accession>
<gene>
    <name evidence="1" type="ORF">D3Y57_09495</name>
</gene>
<reference evidence="1 2" key="1">
    <citation type="submission" date="2018-09" db="EMBL/GenBank/DDBJ databases">
        <title>Sphingomonas peninsula sp. nov., isolated from fildes peninsula, Antarctic soil.</title>
        <authorList>
            <person name="Yingchao G."/>
        </authorList>
    </citation>
    <scope>NUCLEOTIDE SEQUENCE [LARGE SCALE GENOMIC DNA]</scope>
    <source>
        <strain evidence="1 2">YZ-8</strain>
    </source>
</reference>
<name>A0A494T9V0_SPHPE</name>
<sequence length="98" mass="11361">MDDITLFAKFKLILITHYSEKTPFIPTSAKNMIIDLFHCLLLHTPASVAIKTGDNHHSPDIFVIYMPLRYAYNQYQQVAHVDCVLTGKICRTHKSRHY</sequence>
<keyword evidence="2" id="KW-1185">Reference proteome</keyword>
<dbReference type="AlphaFoldDB" id="A0A494T9V0"/>
<proteinExistence type="predicted"/>